<evidence type="ECO:0000313" key="2">
    <source>
        <dbReference type="Proteomes" id="UP001152885"/>
    </source>
</evidence>
<comment type="caution">
    <text evidence="1">The sequence shown here is derived from an EMBL/GenBank/DDBJ whole genome shotgun (WGS) entry which is preliminary data.</text>
</comment>
<protein>
    <submittedName>
        <fullName evidence="1">Uncharacterized protein</fullName>
    </submittedName>
</protein>
<dbReference type="Proteomes" id="UP001152885">
    <property type="component" value="Unassembled WGS sequence"/>
</dbReference>
<accession>A0A9W4TSJ5</accession>
<sequence>MADNIPITAIEITGSTIDPKCNERLHLYPKERIEAILTTTGLVGLAIGLYDGVKISSARYLAENAHRLPTKVGGWYFYHKKKNYVMITQSLKFGIKSCIKYSLPLGCFVSLEYLFDLIRGNTIDFLNTTASAFIISSGYCAYNKLAITQARTAVLKGSLFGLGLGLIQDYLIHKRGGKIWYIDRFNI</sequence>
<reference evidence="1" key="1">
    <citation type="submission" date="2022-12" db="EMBL/GenBank/DDBJ databases">
        <authorList>
            <person name="Brejova B."/>
        </authorList>
    </citation>
    <scope>NUCLEOTIDE SEQUENCE</scope>
</reference>
<name>A0A9W4TSJ5_9ASCO</name>
<gene>
    <name evidence="1" type="ORF">CANVERA_P0108</name>
</gene>
<dbReference type="AlphaFoldDB" id="A0A9W4TSJ5"/>
<proteinExistence type="predicted"/>
<evidence type="ECO:0000313" key="1">
    <source>
        <dbReference type="EMBL" id="CAI5755591.1"/>
    </source>
</evidence>
<dbReference type="PANTHER" id="PTHR37852">
    <property type="entry name" value="YALI0B21208P"/>
    <property type="match status" value="1"/>
</dbReference>
<keyword evidence="2" id="KW-1185">Reference proteome</keyword>
<dbReference type="OrthoDB" id="5584028at2759"/>
<organism evidence="1 2">
    <name type="scientific">Candida verbasci</name>
    <dbReference type="NCBI Taxonomy" id="1227364"/>
    <lineage>
        <taxon>Eukaryota</taxon>
        <taxon>Fungi</taxon>
        <taxon>Dikarya</taxon>
        <taxon>Ascomycota</taxon>
        <taxon>Saccharomycotina</taxon>
        <taxon>Pichiomycetes</taxon>
        <taxon>Debaryomycetaceae</taxon>
        <taxon>Candida/Lodderomyces clade</taxon>
        <taxon>Candida</taxon>
    </lineage>
</organism>
<dbReference type="EMBL" id="CANTUO010000001">
    <property type="protein sequence ID" value="CAI5755591.1"/>
    <property type="molecule type" value="Genomic_DNA"/>
</dbReference>
<dbReference type="PANTHER" id="PTHR37852:SF1">
    <property type="entry name" value="HIG1 DOMAIN-CONTAINING PROTEIN"/>
    <property type="match status" value="1"/>
</dbReference>